<comment type="catalytic activity">
    <reaction evidence="1">
        <text>dTDP-4-dehydro-6-deoxy-alpha-D-glucose = dTDP-4-dehydro-beta-L-rhamnose</text>
        <dbReference type="Rhea" id="RHEA:16969"/>
        <dbReference type="ChEBI" id="CHEBI:57649"/>
        <dbReference type="ChEBI" id="CHEBI:62830"/>
        <dbReference type="EC" id="5.1.3.13"/>
    </reaction>
</comment>
<sequence length="152" mass="17691">MNDLIDGVLLSPLRQFFDERGKVMHMLREDDDHFEKFGEIYFSCTFPDVVKAWHKHSEMKLNYACVSGSVKVVLYDTRESSETFGRFNEFILSPENYYLLTVPPMVWNGFKAIGTQMATVANCATIAHRSNEITRLSYDASEINYDWNIKHF</sequence>
<dbReference type="SUPFAM" id="SSF51182">
    <property type="entry name" value="RmlC-like cupins"/>
    <property type="match status" value="1"/>
</dbReference>
<dbReference type="EMBL" id="AAPI01000008">
    <property type="protein sequence ID" value="EAS46286.1"/>
    <property type="molecule type" value="Genomic_DNA"/>
</dbReference>
<gene>
    <name evidence="8" type="ORF">GB2207_05979</name>
</gene>
<evidence type="ECO:0000256" key="6">
    <source>
        <dbReference type="ARBA" id="ARBA00031424"/>
    </source>
</evidence>
<dbReference type="PANTHER" id="PTHR21047">
    <property type="entry name" value="DTDP-6-DEOXY-D-GLUCOSE-3,5 EPIMERASE"/>
    <property type="match status" value="1"/>
</dbReference>
<reference evidence="8 9" key="1">
    <citation type="submission" date="2006-03" db="EMBL/GenBank/DDBJ databases">
        <authorList>
            <person name="Giovannoni S.J."/>
            <person name="Cho J.-C."/>
            <person name="Ferriera S."/>
            <person name="Johnson J."/>
            <person name="Kravitz S."/>
            <person name="Halpern A."/>
            <person name="Remington K."/>
            <person name="Beeson K."/>
            <person name="Tran B."/>
            <person name="Rogers Y.-H."/>
            <person name="Friedman R."/>
            <person name="Venter J.C."/>
        </authorList>
    </citation>
    <scope>NUCLEOTIDE SEQUENCE [LARGE SCALE GENOMIC DNA]</scope>
    <source>
        <strain evidence="8 9">HTCC2207</strain>
    </source>
</reference>
<dbReference type="Proteomes" id="UP000005555">
    <property type="component" value="Unassembled WGS sequence"/>
</dbReference>
<comment type="caution">
    <text evidence="8">The sequence shown here is derived from an EMBL/GenBank/DDBJ whole genome shotgun (WGS) entry which is preliminary data.</text>
</comment>
<dbReference type="EC" id="5.1.3.13" evidence="3"/>
<evidence type="ECO:0000313" key="9">
    <source>
        <dbReference type="Proteomes" id="UP000005555"/>
    </source>
</evidence>
<dbReference type="InterPro" id="IPR014710">
    <property type="entry name" value="RmlC-like_jellyroll"/>
</dbReference>
<dbReference type="GO" id="GO:0000271">
    <property type="term" value="P:polysaccharide biosynthetic process"/>
    <property type="evidence" value="ECO:0007669"/>
    <property type="project" value="TreeGrafter"/>
</dbReference>
<name>Q1YPS3_9GAMM</name>
<evidence type="ECO:0000256" key="5">
    <source>
        <dbReference type="ARBA" id="ARBA00029758"/>
    </source>
</evidence>
<dbReference type="GO" id="GO:0008830">
    <property type="term" value="F:dTDP-4-dehydrorhamnose 3,5-epimerase activity"/>
    <property type="evidence" value="ECO:0007669"/>
    <property type="project" value="UniProtKB-EC"/>
</dbReference>
<dbReference type="InterPro" id="IPR011051">
    <property type="entry name" value="RmlC_Cupin_sf"/>
</dbReference>
<evidence type="ECO:0000256" key="1">
    <source>
        <dbReference type="ARBA" id="ARBA00001298"/>
    </source>
</evidence>
<evidence type="ECO:0000256" key="7">
    <source>
        <dbReference type="ARBA" id="ARBA00033311"/>
    </source>
</evidence>
<keyword evidence="9" id="KW-1185">Reference proteome</keyword>
<dbReference type="eggNOG" id="COG1898">
    <property type="taxonomic scope" value="Bacteria"/>
</dbReference>
<evidence type="ECO:0000256" key="4">
    <source>
        <dbReference type="ARBA" id="ARBA00019595"/>
    </source>
</evidence>
<dbReference type="STRING" id="314287.GB2207_05979"/>
<evidence type="ECO:0000256" key="2">
    <source>
        <dbReference type="ARBA" id="ARBA00001997"/>
    </source>
</evidence>
<comment type="function">
    <text evidence="2">Catalyzes the epimerization of the C3' and C5'positions of dTDP-6-deoxy-D-xylo-4-hexulose, forming dTDP-6-deoxy-L-lyxo-4-hexulose.</text>
</comment>
<protein>
    <recommendedName>
        <fullName evidence="4">dTDP-4-dehydrorhamnose 3,5-epimerase</fullName>
        <ecNumber evidence="3">5.1.3.13</ecNumber>
    </recommendedName>
    <alternativeName>
        <fullName evidence="6">Thymidine diphospho-4-keto-rhamnose 3,5-epimerase</fullName>
    </alternativeName>
    <alternativeName>
        <fullName evidence="5">dTDP-4-keto-6-deoxyglucose 3,5-epimerase</fullName>
    </alternativeName>
    <alternativeName>
        <fullName evidence="7">dTDP-6-deoxy-D-xylo-4-hexulose 3,5-epimerase</fullName>
    </alternativeName>
</protein>
<dbReference type="Pfam" id="PF00908">
    <property type="entry name" value="dTDP_sugar_isom"/>
    <property type="match status" value="1"/>
</dbReference>
<evidence type="ECO:0000313" key="8">
    <source>
        <dbReference type="EMBL" id="EAS46286.1"/>
    </source>
</evidence>
<organism evidence="8 9">
    <name type="scientific">gamma proteobacterium HTCC2207</name>
    <dbReference type="NCBI Taxonomy" id="314287"/>
    <lineage>
        <taxon>Bacteria</taxon>
        <taxon>Pseudomonadati</taxon>
        <taxon>Pseudomonadota</taxon>
        <taxon>Gammaproteobacteria</taxon>
        <taxon>Cellvibrionales</taxon>
        <taxon>Porticoccaceae</taxon>
        <taxon>SAR92 clade</taxon>
    </lineage>
</organism>
<proteinExistence type="predicted"/>
<evidence type="ECO:0000256" key="3">
    <source>
        <dbReference type="ARBA" id="ARBA00012098"/>
    </source>
</evidence>
<accession>Q1YPS3</accession>
<dbReference type="HOGENOM" id="CLU_090940_3_0_6"/>
<dbReference type="PANTHER" id="PTHR21047:SF2">
    <property type="entry name" value="THYMIDINE DIPHOSPHO-4-KETO-RHAMNOSE 3,5-EPIMERASE"/>
    <property type="match status" value="1"/>
</dbReference>
<dbReference type="InterPro" id="IPR000888">
    <property type="entry name" value="RmlC-like"/>
</dbReference>
<dbReference type="Gene3D" id="2.60.120.10">
    <property type="entry name" value="Jelly Rolls"/>
    <property type="match status" value="1"/>
</dbReference>
<dbReference type="GO" id="GO:0005829">
    <property type="term" value="C:cytosol"/>
    <property type="evidence" value="ECO:0007669"/>
    <property type="project" value="TreeGrafter"/>
</dbReference>
<dbReference type="AlphaFoldDB" id="Q1YPS3"/>